<sequence length="23" mass="2459">RPPHLQCGALPAELQSRSNLATV</sequence>
<dbReference type="AlphaFoldDB" id="A0A381WL25"/>
<accession>A0A381WL25</accession>
<feature type="non-terminal residue" evidence="2">
    <location>
        <position position="23"/>
    </location>
</feature>
<reference evidence="2" key="1">
    <citation type="submission" date="2018-05" db="EMBL/GenBank/DDBJ databases">
        <authorList>
            <person name="Lanie J.A."/>
            <person name="Ng W.-L."/>
            <person name="Kazmierczak K.M."/>
            <person name="Andrzejewski T.M."/>
            <person name="Davidsen T.M."/>
            <person name="Wayne K.J."/>
            <person name="Tettelin H."/>
            <person name="Glass J.I."/>
            <person name="Rusch D."/>
            <person name="Podicherti R."/>
            <person name="Tsui H.-C.T."/>
            <person name="Winkler M.E."/>
        </authorList>
    </citation>
    <scope>NUCLEOTIDE SEQUENCE</scope>
</reference>
<feature type="region of interest" description="Disordered" evidence="1">
    <location>
        <begin position="1"/>
        <end position="23"/>
    </location>
</feature>
<organism evidence="2">
    <name type="scientific">marine metagenome</name>
    <dbReference type="NCBI Taxonomy" id="408172"/>
    <lineage>
        <taxon>unclassified sequences</taxon>
        <taxon>metagenomes</taxon>
        <taxon>ecological metagenomes</taxon>
    </lineage>
</organism>
<name>A0A381WL25_9ZZZZ</name>
<evidence type="ECO:0000256" key="1">
    <source>
        <dbReference type="SAM" id="MobiDB-lite"/>
    </source>
</evidence>
<proteinExistence type="predicted"/>
<dbReference type="EMBL" id="UINC01012058">
    <property type="protein sequence ID" value="SVA52878.1"/>
    <property type="molecule type" value="Genomic_DNA"/>
</dbReference>
<gene>
    <name evidence="2" type="ORF">METZ01_LOCUS105732</name>
</gene>
<protein>
    <submittedName>
        <fullName evidence="2">Uncharacterized protein</fullName>
    </submittedName>
</protein>
<feature type="non-terminal residue" evidence="2">
    <location>
        <position position="1"/>
    </location>
</feature>
<evidence type="ECO:0000313" key="2">
    <source>
        <dbReference type="EMBL" id="SVA52878.1"/>
    </source>
</evidence>